<sequence length="423" mass="46421">MAASCRTVAALLCLATAALAKIEMSELGGRMDVKLYVDGNKAIWIDMNASAFGALQPGAPTDEWDETWAVPENNDVPYNHVFAAYNPAGHPGYDGFGHGYGTPHMDIHFFSISEEDRNSLAQCSSFPPCPVDNVSAAIFDYPSSRVLSDDFILDSTFGGHAVPRHGMHWLPKSDYDVFTPRDIDDSWPATPPRWLSCLTQASGGSDEGCRLGLWYPGISPILITLDGKTVAHEIMVSVDFFKRLRDGQISNPYIQTFPQVAEGLTDMNPPMYPTNMWAVYDEATDRLRFGMDLQRYKLFDCPCDCASCDEEMQCTSCVLDTHGVKDGKCQRCPHKIDGYCMPNSYCMSAEGALNGFCKTDSTFEACEMDAFFKPVACPLDLGCGVMPECTECRFYRGDAQCSACDGSWIVNENATACVADVGS</sequence>
<feature type="chain" id="PRO_5002742359" evidence="1">
    <location>
        <begin position="21"/>
        <end position="423"/>
    </location>
</feature>
<evidence type="ECO:0000313" key="3">
    <source>
        <dbReference type="Proteomes" id="UP000001357"/>
    </source>
</evidence>
<name>A9USY1_MONBE</name>
<evidence type="ECO:0000256" key="1">
    <source>
        <dbReference type="SAM" id="SignalP"/>
    </source>
</evidence>
<keyword evidence="3" id="KW-1185">Reference proteome</keyword>
<feature type="signal peptide" evidence="1">
    <location>
        <begin position="1"/>
        <end position="20"/>
    </location>
</feature>
<evidence type="ECO:0000313" key="2">
    <source>
        <dbReference type="EMBL" id="EDQ91147.1"/>
    </source>
</evidence>
<accession>A9USY1</accession>
<dbReference type="GeneID" id="5888827"/>
<gene>
    <name evidence="2" type="ORF">MONBRDRAFT_23281</name>
</gene>
<keyword evidence="1" id="KW-0732">Signal</keyword>
<dbReference type="CDD" id="cd11669">
    <property type="entry name" value="TTHB210-like"/>
    <property type="match status" value="1"/>
</dbReference>
<dbReference type="InParanoid" id="A9USY1"/>
<dbReference type="AlphaFoldDB" id="A9USY1"/>
<proteinExistence type="predicted"/>
<organism evidence="2 3">
    <name type="scientific">Monosiga brevicollis</name>
    <name type="common">Choanoflagellate</name>
    <dbReference type="NCBI Taxonomy" id="81824"/>
    <lineage>
        <taxon>Eukaryota</taxon>
        <taxon>Choanoflagellata</taxon>
        <taxon>Craspedida</taxon>
        <taxon>Salpingoecidae</taxon>
        <taxon>Monosiga</taxon>
    </lineage>
</organism>
<dbReference type="RefSeq" id="XP_001743569.1">
    <property type="nucleotide sequence ID" value="XM_001743517.1"/>
</dbReference>
<dbReference type="InterPro" id="IPR033786">
    <property type="entry name" value="TTHB210-like"/>
</dbReference>
<dbReference type="EMBL" id="CH991545">
    <property type="protein sequence ID" value="EDQ91147.1"/>
    <property type="molecule type" value="Genomic_DNA"/>
</dbReference>
<dbReference type="Proteomes" id="UP000001357">
    <property type="component" value="Unassembled WGS sequence"/>
</dbReference>
<protein>
    <submittedName>
        <fullName evidence="2">Uncharacterized protein</fullName>
    </submittedName>
</protein>
<reference evidence="2 3" key="1">
    <citation type="journal article" date="2008" name="Nature">
        <title>The genome of the choanoflagellate Monosiga brevicollis and the origin of metazoans.</title>
        <authorList>
            <consortium name="JGI Sequencing"/>
            <person name="King N."/>
            <person name="Westbrook M.J."/>
            <person name="Young S.L."/>
            <person name="Kuo A."/>
            <person name="Abedin M."/>
            <person name="Chapman J."/>
            <person name="Fairclough S."/>
            <person name="Hellsten U."/>
            <person name="Isogai Y."/>
            <person name="Letunic I."/>
            <person name="Marr M."/>
            <person name="Pincus D."/>
            <person name="Putnam N."/>
            <person name="Rokas A."/>
            <person name="Wright K.J."/>
            <person name="Zuzow R."/>
            <person name="Dirks W."/>
            <person name="Good M."/>
            <person name="Goodstein D."/>
            <person name="Lemons D."/>
            <person name="Li W."/>
            <person name="Lyons J.B."/>
            <person name="Morris A."/>
            <person name="Nichols S."/>
            <person name="Richter D.J."/>
            <person name="Salamov A."/>
            <person name="Bork P."/>
            <person name="Lim W.A."/>
            <person name="Manning G."/>
            <person name="Miller W.T."/>
            <person name="McGinnis W."/>
            <person name="Shapiro H."/>
            <person name="Tjian R."/>
            <person name="Grigoriev I.V."/>
            <person name="Rokhsar D."/>
        </authorList>
    </citation>
    <scope>NUCLEOTIDE SEQUENCE [LARGE SCALE GENOMIC DNA]</scope>
    <source>
        <strain evidence="3">MX1 / ATCC 50154</strain>
    </source>
</reference>
<dbReference type="KEGG" id="mbr:MONBRDRAFT_23281"/>